<dbReference type="PANTHER" id="PTHR42770:SF7">
    <property type="entry name" value="MEMBRANE PROTEIN"/>
    <property type="match status" value="1"/>
</dbReference>
<evidence type="ECO:0000256" key="3">
    <source>
        <dbReference type="ARBA" id="ARBA00022692"/>
    </source>
</evidence>
<dbReference type="EMBL" id="CABHNA010000077">
    <property type="protein sequence ID" value="VUX17571.1"/>
    <property type="molecule type" value="Genomic_DNA"/>
</dbReference>
<proteinExistence type="predicted"/>
<dbReference type="AlphaFoldDB" id="A0A564UDR6"/>
<name>A0A564UDR6_9FIRM</name>
<keyword evidence="3 6" id="KW-0812">Transmembrane</keyword>
<evidence type="ECO:0000256" key="2">
    <source>
        <dbReference type="ARBA" id="ARBA00022475"/>
    </source>
</evidence>
<dbReference type="PANTHER" id="PTHR42770">
    <property type="entry name" value="AMINO ACID TRANSPORTER-RELATED"/>
    <property type="match status" value="1"/>
</dbReference>
<evidence type="ECO:0000313" key="7">
    <source>
        <dbReference type="EMBL" id="VUX17571.1"/>
    </source>
</evidence>
<reference evidence="7 8" key="1">
    <citation type="submission" date="2019-07" db="EMBL/GenBank/DDBJ databases">
        <authorList>
            <person name="Hibberd C M."/>
            <person name="Gehrig L. J."/>
            <person name="Chang H.-W."/>
            <person name="Venkatesh S."/>
        </authorList>
    </citation>
    <scope>NUCLEOTIDE SEQUENCE [LARGE SCALE GENOMIC DNA]</scope>
    <source>
        <strain evidence="7">Ruminococcus_torques_SSTS_Bg7063</strain>
    </source>
</reference>
<dbReference type="PIRSF" id="PIRSF006060">
    <property type="entry name" value="AA_transporter"/>
    <property type="match status" value="1"/>
</dbReference>
<dbReference type="Gene3D" id="1.20.1740.10">
    <property type="entry name" value="Amino acid/polyamine transporter I"/>
    <property type="match status" value="1"/>
</dbReference>
<feature type="transmembrane region" description="Helical" evidence="6">
    <location>
        <begin position="86"/>
        <end position="116"/>
    </location>
</feature>
<feature type="transmembrane region" description="Helical" evidence="6">
    <location>
        <begin position="369"/>
        <end position="390"/>
    </location>
</feature>
<dbReference type="Proteomes" id="UP000363661">
    <property type="component" value="Unassembled WGS sequence"/>
</dbReference>
<accession>A0A564UDR6</accession>
<dbReference type="GO" id="GO:0005886">
    <property type="term" value="C:plasma membrane"/>
    <property type="evidence" value="ECO:0007669"/>
    <property type="project" value="UniProtKB-SubCell"/>
</dbReference>
<feature type="transmembrane region" description="Helical" evidence="6">
    <location>
        <begin position="136"/>
        <end position="157"/>
    </location>
</feature>
<protein>
    <submittedName>
        <fullName evidence="7">Putative amino acid permease YhdG</fullName>
    </submittedName>
</protein>
<evidence type="ECO:0000256" key="6">
    <source>
        <dbReference type="SAM" id="Phobius"/>
    </source>
</evidence>
<feature type="transmembrane region" description="Helical" evidence="6">
    <location>
        <begin position="164"/>
        <end position="186"/>
    </location>
</feature>
<evidence type="ECO:0000313" key="8">
    <source>
        <dbReference type="Proteomes" id="UP000363661"/>
    </source>
</evidence>
<feature type="transmembrane region" description="Helical" evidence="6">
    <location>
        <begin position="345"/>
        <end position="363"/>
    </location>
</feature>
<dbReference type="GO" id="GO:0022857">
    <property type="term" value="F:transmembrane transporter activity"/>
    <property type="evidence" value="ECO:0007669"/>
    <property type="project" value="InterPro"/>
</dbReference>
<dbReference type="RefSeq" id="WP_144367593.1">
    <property type="nucleotide sequence ID" value="NZ_CABHNA010000077.1"/>
</dbReference>
<feature type="transmembrane region" description="Helical" evidence="6">
    <location>
        <begin position="12"/>
        <end position="31"/>
    </location>
</feature>
<feature type="transmembrane region" description="Helical" evidence="6">
    <location>
        <begin position="411"/>
        <end position="429"/>
    </location>
</feature>
<feature type="transmembrane region" description="Helical" evidence="6">
    <location>
        <begin position="441"/>
        <end position="458"/>
    </location>
</feature>
<keyword evidence="2" id="KW-1003">Cell membrane</keyword>
<keyword evidence="5 6" id="KW-0472">Membrane</keyword>
<comment type="subcellular location">
    <subcellularLocation>
        <location evidence="1">Cell membrane</location>
        <topology evidence="1">Multi-pass membrane protein</topology>
    </subcellularLocation>
</comment>
<feature type="transmembrane region" description="Helical" evidence="6">
    <location>
        <begin position="43"/>
        <end position="65"/>
    </location>
</feature>
<sequence length="513" mass="55109">MTQKKSEFNKVLNAWDILVIAFGAMIGWGWVVSTGGWIEKGGVIGAALGFVIGGIMIFFVGLTYAELTAAMPQCGGEHVFSYRAMGATGSFICTWMIVLGYVSVACFEACAFPTIITYLWPGFLKGYMYTVAGFDIYASWLITAIVIAFLIMLINIIGAKTAAILQTVLTCIIGGAGILLIVASVINGTVDNLDGQIFAGTTAGVNIKAIIGVAAMSPFYFIGFDVIPQAAEEINVPPKKIGNILILSVVLAVIFYAFVIIAVGFVMNPGDIIASQEATGLVTADAMAAAFNTKIMAKVIIVGGMCGIVTSWNSFLLGGSRAMYSMAESYMIPKFFAKLHPKHKTPVNALILIGILTMLAPFAGRKMLVWISDAGNFGCCFAYCMVALSFMILRKKEPDMSRPYKVPCYKFFGTMAVIMSGFMVAMYCIPGSGGNLILQEWLMVLGWSALGVVFYVVCKVKYKESFGTLVEIISDEDAATLMPEADEEELDKVIDAAIDRVLMQKSDLIGGTV</sequence>
<evidence type="ECO:0000256" key="4">
    <source>
        <dbReference type="ARBA" id="ARBA00022989"/>
    </source>
</evidence>
<keyword evidence="4 6" id="KW-1133">Transmembrane helix</keyword>
<organism evidence="7 8">
    <name type="scientific">[Ruminococcus] torques</name>
    <dbReference type="NCBI Taxonomy" id="33039"/>
    <lineage>
        <taxon>Bacteria</taxon>
        <taxon>Bacillati</taxon>
        <taxon>Bacillota</taxon>
        <taxon>Clostridia</taxon>
        <taxon>Lachnospirales</taxon>
        <taxon>Lachnospiraceae</taxon>
        <taxon>Mediterraneibacter</taxon>
    </lineage>
</organism>
<dbReference type="InterPro" id="IPR002293">
    <property type="entry name" value="AA/rel_permease1"/>
</dbReference>
<dbReference type="InterPro" id="IPR050367">
    <property type="entry name" value="APC_superfamily"/>
</dbReference>
<evidence type="ECO:0000256" key="5">
    <source>
        <dbReference type="ARBA" id="ARBA00023136"/>
    </source>
</evidence>
<keyword evidence="8" id="KW-1185">Reference proteome</keyword>
<feature type="transmembrane region" description="Helical" evidence="6">
    <location>
        <begin position="299"/>
        <end position="324"/>
    </location>
</feature>
<dbReference type="Pfam" id="PF13520">
    <property type="entry name" value="AA_permease_2"/>
    <property type="match status" value="1"/>
</dbReference>
<gene>
    <name evidence="7" type="primary">yhdG</name>
    <name evidence="7" type="ORF">RTSSTS7063_02328</name>
</gene>
<feature type="transmembrane region" description="Helical" evidence="6">
    <location>
        <begin position="244"/>
        <end position="267"/>
    </location>
</feature>
<feature type="transmembrane region" description="Helical" evidence="6">
    <location>
        <begin position="198"/>
        <end position="223"/>
    </location>
</feature>
<evidence type="ECO:0000256" key="1">
    <source>
        <dbReference type="ARBA" id="ARBA00004651"/>
    </source>
</evidence>